<evidence type="ECO:0000256" key="6">
    <source>
        <dbReference type="ARBA" id="ARBA00013202"/>
    </source>
</evidence>
<feature type="binding site" evidence="12">
    <location>
        <position position="525"/>
    </location>
    <ligand>
        <name>Mg(2+)</name>
        <dbReference type="ChEBI" id="CHEBI:18420"/>
    </ligand>
</feature>
<dbReference type="CDD" id="cd07038">
    <property type="entry name" value="TPP_PYR_PDC_IPDC_like"/>
    <property type="match status" value="1"/>
</dbReference>
<dbReference type="AlphaFoldDB" id="A0ABD3HUQ1"/>
<dbReference type="SUPFAM" id="SSF52467">
    <property type="entry name" value="DHS-like NAD/FAD-binding domain"/>
    <property type="match status" value="1"/>
</dbReference>
<dbReference type="EC" id="4.1.1.1" evidence="6"/>
<dbReference type="InterPro" id="IPR012000">
    <property type="entry name" value="Thiamin_PyroP_enz_cen_dom"/>
</dbReference>
<comment type="catalytic activity">
    <reaction evidence="1">
        <text>a 2-oxocarboxylate + H(+) = an aldehyde + CO2</text>
        <dbReference type="Rhea" id="RHEA:11628"/>
        <dbReference type="ChEBI" id="CHEBI:15378"/>
        <dbReference type="ChEBI" id="CHEBI:16526"/>
        <dbReference type="ChEBI" id="CHEBI:17478"/>
        <dbReference type="ChEBI" id="CHEBI:35179"/>
        <dbReference type="EC" id="4.1.1.1"/>
    </reaction>
</comment>
<dbReference type="PANTHER" id="PTHR43452:SF1">
    <property type="entry name" value="PYRUVATE DECARBOXYLASE C186.09-RELATED"/>
    <property type="match status" value="1"/>
</dbReference>
<comment type="subunit">
    <text evidence="5">Homotetramer.</text>
</comment>
<dbReference type="Pfam" id="PF02776">
    <property type="entry name" value="TPP_enzyme_N"/>
    <property type="match status" value="1"/>
</dbReference>
<dbReference type="InterPro" id="IPR012001">
    <property type="entry name" value="Thiamin_PyroP_enz_TPP-bd_dom"/>
</dbReference>
<evidence type="ECO:0000256" key="7">
    <source>
        <dbReference type="ARBA" id="ARBA00022723"/>
    </source>
</evidence>
<sequence>MGNCSRKRANEETLRIRTLTSAVGFGVGLFDREFFTSDDFLFKNNNSNMSVISDSTLGRHLARRLVEIGVKDFFAVPGDFNLILLDHLIAEPELKLVGCCNELNAGYAADGYARRKGVGACAVTFTVGGLSVINAIAGAYSENLPVICIVGGPNSNDFGTNRILHHTIGIPDFSQELRCFEQVTCAQVVIKDLEDAHELIDTAISTALVQSKPVYISVSCNLAGAPHPSFSRLPVPYALPQKLSNQQSLEAAVEHAAKFLNAAVKPVMVVGSKVRVAKAQKSMVDLADASGYPIAVMPSGKGLFTEHHEHFIGTYWGAVSTPYALEIVESADAYLFAGPVFNDYSSVGYSLLIMKEKMINVQPNRVTIGSGASYGCILMDDFLTALAKKLKKNTTAYENFQRLYIPPGSVVYAKNNKSAPLKVDQLFHHIQNMLNENNAVIAETGDSWFNCQKLKLPEGCLFEFQMQYGSIGWSVGATLGYAQASKDKRVIASIGDGSFQVTCQDVSTMIRQGLNPIIFLINNGGYTVEIEIHDGPYNVIKNWDYTALVDAFHNNEGKCWTTKVKTEKDLQSAIEKAQKEKQDDLCFIEVILHKDDTSREVLEFGSRVAAYNSRPHNPQ</sequence>
<dbReference type="InterPro" id="IPR029035">
    <property type="entry name" value="DHS-like_NAD/FAD-binding_dom"/>
</dbReference>
<dbReference type="PANTHER" id="PTHR43452">
    <property type="entry name" value="PYRUVATE DECARBOXYLASE"/>
    <property type="match status" value="1"/>
</dbReference>
<dbReference type="Proteomes" id="UP001633002">
    <property type="component" value="Unassembled WGS sequence"/>
</dbReference>
<dbReference type="FunFam" id="3.40.50.1220:FF:000009">
    <property type="entry name" value="Pyruvate decarboxylase 1"/>
    <property type="match status" value="1"/>
</dbReference>
<keyword evidence="11" id="KW-0456">Lyase</keyword>
<keyword evidence="10 13" id="KW-0786">Thiamine pyrophosphate</keyword>
<dbReference type="FunFam" id="3.40.50.970:FF:000024">
    <property type="entry name" value="Pyruvate decarboxylase isozyme"/>
    <property type="match status" value="1"/>
</dbReference>
<feature type="domain" description="Thiamine pyrophosphate enzyme N-terminal TPP-binding" evidence="16">
    <location>
        <begin position="56"/>
        <end position="160"/>
    </location>
</feature>
<evidence type="ECO:0000313" key="18">
    <source>
        <dbReference type="Proteomes" id="UP001633002"/>
    </source>
</evidence>
<feature type="domain" description="Thiamine pyrophosphate enzyme TPP-binding" evidence="15">
    <location>
        <begin position="465"/>
        <end position="590"/>
    </location>
</feature>
<feature type="binding site" evidence="12">
    <location>
        <position position="523"/>
    </location>
    <ligand>
        <name>Mg(2+)</name>
        <dbReference type="ChEBI" id="CHEBI:18420"/>
    </ligand>
</feature>
<reference evidence="17 18" key="1">
    <citation type="submission" date="2024-09" db="EMBL/GenBank/DDBJ databases">
        <title>Chromosome-scale assembly of Riccia sorocarpa.</title>
        <authorList>
            <person name="Paukszto L."/>
        </authorList>
    </citation>
    <scope>NUCLEOTIDE SEQUENCE [LARGE SCALE GENOMIC DNA]</scope>
    <source>
        <strain evidence="17">LP-2024</strain>
        <tissue evidence="17">Aerial parts of the thallus</tissue>
    </source>
</reference>
<dbReference type="InterPro" id="IPR011766">
    <property type="entry name" value="TPP_enzyme_TPP-bd"/>
</dbReference>
<protein>
    <recommendedName>
        <fullName evidence="6">pyruvate decarboxylase</fullName>
        <ecNumber evidence="6">4.1.1.1</ecNumber>
    </recommendedName>
</protein>
<evidence type="ECO:0000259" key="16">
    <source>
        <dbReference type="Pfam" id="PF02776"/>
    </source>
</evidence>
<feature type="binding site" evidence="12">
    <location>
        <position position="496"/>
    </location>
    <ligand>
        <name>Mg(2+)</name>
        <dbReference type="ChEBI" id="CHEBI:18420"/>
    </ligand>
</feature>
<evidence type="ECO:0000256" key="9">
    <source>
        <dbReference type="ARBA" id="ARBA00022842"/>
    </source>
</evidence>
<gene>
    <name evidence="17" type="ORF">R1sor_008115</name>
</gene>
<evidence type="ECO:0000259" key="15">
    <source>
        <dbReference type="Pfam" id="PF02775"/>
    </source>
</evidence>
<dbReference type="InterPro" id="IPR047214">
    <property type="entry name" value="TPP_PDC_IPDC"/>
</dbReference>
<comment type="cofactor">
    <cofactor evidence="2">
        <name>a metal cation</name>
        <dbReference type="ChEBI" id="CHEBI:25213"/>
    </cofactor>
</comment>
<dbReference type="GO" id="GO:0046872">
    <property type="term" value="F:metal ion binding"/>
    <property type="evidence" value="ECO:0007669"/>
    <property type="project" value="UniProtKB-KW"/>
</dbReference>
<evidence type="ECO:0000256" key="2">
    <source>
        <dbReference type="ARBA" id="ARBA00001920"/>
    </source>
</evidence>
<dbReference type="Gene3D" id="3.40.50.970">
    <property type="match status" value="2"/>
</dbReference>
<dbReference type="InterPro" id="IPR012110">
    <property type="entry name" value="PDC/IPDC-like"/>
</dbReference>
<accession>A0ABD3HUQ1</accession>
<dbReference type="CDD" id="cd02005">
    <property type="entry name" value="TPP_PDC_IPDC"/>
    <property type="match status" value="1"/>
</dbReference>
<dbReference type="EMBL" id="JBJQOH010000003">
    <property type="protein sequence ID" value="KAL3694464.1"/>
    <property type="molecule type" value="Genomic_DNA"/>
</dbReference>
<dbReference type="Pfam" id="PF00205">
    <property type="entry name" value="TPP_enzyme_M"/>
    <property type="match status" value="1"/>
</dbReference>
<name>A0ABD3HUQ1_9MARC</name>
<dbReference type="SUPFAM" id="SSF52518">
    <property type="entry name" value="Thiamin diphosphate-binding fold (THDP-binding)"/>
    <property type="match status" value="2"/>
</dbReference>
<comment type="similarity">
    <text evidence="4 13">Belongs to the TPP enzyme family.</text>
</comment>
<evidence type="ECO:0000256" key="12">
    <source>
        <dbReference type="PIRSR" id="PIRSR036565-2"/>
    </source>
</evidence>
<evidence type="ECO:0000259" key="14">
    <source>
        <dbReference type="Pfam" id="PF00205"/>
    </source>
</evidence>
<evidence type="ECO:0000256" key="11">
    <source>
        <dbReference type="ARBA" id="ARBA00023239"/>
    </source>
</evidence>
<evidence type="ECO:0000256" key="4">
    <source>
        <dbReference type="ARBA" id="ARBA00007812"/>
    </source>
</evidence>
<proteinExistence type="inferred from homology"/>
<dbReference type="InterPro" id="IPR029061">
    <property type="entry name" value="THDP-binding"/>
</dbReference>
<dbReference type="InterPro" id="IPR047213">
    <property type="entry name" value="TPP_PYR_PDC_IPDC-like"/>
</dbReference>
<keyword evidence="7 12" id="KW-0479">Metal-binding</keyword>
<evidence type="ECO:0000256" key="8">
    <source>
        <dbReference type="ARBA" id="ARBA00022793"/>
    </source>
</evidence>
<keyword evidence="8" id="KW-0210">Decarboxylase</keyword>
<dbReference type="GO" id="GO:0004737">
    <property type="term" value="F:pyruvate decarboxylase activity"/>
    <property type="evidence" value="ECO:0007669"/>
    <property type="project" value="UniProtKB-EC"/>
</dbReference>
<comment type="cofactor">
    <cofactor evidence="12">
        <name>Mg(2+)</name>
        <dbReference type="ChEBI" id="CHEBI:18420"/>
    </cofactor>
    <text evidence="12">Binds 1 Mg(2+) per subunit.</text>
</comment>
<keyword evidence="9 12" id="KW-0460">Magnesium</keyword>
<dbReference type="Gene3D" id="3.40.50.1220">
    <property type="entry name" value="TPP-binding domain"/>
    <property type="match status" value="1"/>
</dbReference>
<evidence type="ECO:0000256" key="5">
    <source>
        <dbReference type="ARBA" id="ARBA00011881"/>
    </source>
</evidence>
<dbReference type="FunFam" id="3.40.50.970:FF:000017">
    <property type="entry name" value="pyruvate decarboxylase 1"/>
    <property type="match status" value="1"/>
</dbReference>
<dbReference type="Pfam" id="PF02775">
    <property type="entry name" value="TPP_enzyme_C"/>
    <property type="match status" value="1"/>
</dbReference>
<evidence type="ECO:0000256" key="10">
    <source>
        <dbReference type="ARBA" id="ARBA00023052"/>
    </source>
</evidence>
<evidence type="ECO:0000256" key="3">
    <source>
        <dbReference type="ARBA" id="ARBA00001964"/>
    </source>
</evidence>
<keyword evidence="18" id="KW-1185">Reference proteome</keyword>
<evidence type="ECO:0000256" key="13">
    <source>
        <dbReference type="RuleBase" id="RU362132"/>
    </source>
</evidence>
<comment type="cofactor">
    <cofactor evidence="3">
        <name>thiamine diphosphate</name>
        <dbReference type="ChEBI" id="CHEBI:58937"/>
    </cofactor>
</comment>
<evidence type="ECO:0000256" key="1">
    <source>
        <dbReference type="ARBA" id="ARBA00001041"/>
    </source>
</evidence>
<evidence type="ECO:0000313" key="17">
    <source>
        <dbReference type="EMBL" id="KAL3694464.1"/>
    </source>
</evidence>
<organism evidence="17 18">
    <name type="scientific">Riccia sorocarpa</name>
    <dbReference type="NCBI Taxonomy" id="122646"/>
    <lineage>
        <taxon>Eukaryota</taxon>
        <taxon>Viridiplantae</taxon>
        <taxon>Streptophyta</taxon>
        <taxon>Embryophyta</taxon>
        <taxon>Marchantiophyta</taxon>
        <taxon>Marchantiopsida</taxon>
        <taxon>Marchantiidae</taxon>
        <taxon>Marchantiales</taxon>
        <taxon>Ricciaceae</taxon>
        <taxon>Riccia</taxon>
    </lineage>
</organism>
<comment type="caution">
    <text evidence="17">The sequence shown here is derived from an EMBL/GenBank/DDBJ whole genome shotgun (WGS) entry which is preliminary data.</text>
</comment>
<feature type="domain" description="Thiamine pyrophosphate enzyme central" evidence="14">
    <location>
        <begin position="253"/>
        <end position="370"/>
    </location>
</feature>
<dbReference type="PIRSF" id="PIRSF036565">
    <property type="entry name" value="Pyruvt_ip_decrb"/>
    <property type="match status" value="1"/>
</dbReference>